<dbReference type="OrthoDB" id="102487at2157"/>
<dbReference type="GeneID" id="13302097"/>
<accession>A0A5C0XLZ2</accession>
<evidence type="ECO:0000313" key="1">
    <source>
        <dbReference type="EMBL" id="QEK78016.1"/>
    </source>
</evidence>
<dbReference type="Proteomes" id="UP000324354">
    <property type="component" value="Chromosome"/>
</dbReference>
<gene>
    <name evidence="1" type="ORF">PFDSM3638_01430</name>
</gene>
<organism evidence="1 2">
    <name type="scientific">Pyrococcus furiosus (strain ATCC 43587 / DSM 3638 / JCM 8422 / Vc1)</name>
    <dbReference type="NCBI Taxonomy" id="186497"/>
    <lineage>
        <taxon>Archaea</taxon>
        <taxon>Methanobacteriati</taxon>
        <taxon>Methanobacteriota</taxon>
        <taxon>Thermococci</taxon>
        <taxon>Thermococcales</taxon>
        <taxon>Thermococcaceae</taxon>
        <taxon>Pyrococcus</taxon>
    </lineage>
</organism>
<dbReference type="GeneID" id="41712089"/>
<protein>
    <submittedName>
        <fullName evidence="1">Uncharacterized protein</fullName>
    </submittedName>
</protein>
<proteinExistence type="predicted"/>
<reference evidence="1 2" key="1">
    <citation type="submission" date="2017-08" db="EMBL/GenBank/DDBJ databases">
        <title>Resequencing and Reannotation of the genome of Pyrococcus furiosus type strain DSM3638.</title>
        <authorList>
            <person name="Reichelt R.M."/>
            <person name="Bunk B."/>
        </authorList>
    </citation>
    <scope>NUCLEOTIDE SEQUENCE [LARGE SCALE GENOMIC DNA]</scope>
    <source>
        <strain evidence="1 2">DSM 3638</strain>
    </source>
</reference>
<evidence type="ECO:0000313" key="2">
    <source>
        <dbReference type="Proteomes" id="UP000324354"/>
    </source>
</evidence>
<dbReference type="EMBL" id="CP023154">
    <property type="protein sequence ID" value="QEK78016.1"/>
    <property type="molecule type" value="Genomic_DNA"/>
</dbReference>
<dbReference type="AlphaFoldDB" id="A0A5C0XLZ2"/>
<sequence>MKALIVSLFRFLLYVPRVLFYIAGIIRHYNRGKRAFKKALKEEALPPDVVEILSREVEINLGWIFKLFRHIPNHEEFNTIYDEGSD</sequence>
<dbReference type="RefSeq" id="WP_011011413.1">
    <property type="nucleotide sequence ID" value="NC_003413.1"/>
</dbReference>
<name>A0A5C0XLZ2_PYRFU</name>